<gene>
    <name evidence="1" type="ORF">B0O44_103363</name>
</gene>
<dbReference type="EMBL" id="QKLU01000003">
    <property type="protein sequence ID" value="PYF74917.1"/>
    <property type="molecule type" value="Genomic_DNA"/>
</dbReference>
<dbReference type="OrthoDB" id="766751at2"/>
<accession>A0A318UHU3</accession>
<keyword evidence="2" id="KW-1185">Reference proteome</keyword>
<evidence type="ECO:0000313" key="2">
    <source>
        <dbReference type="Proteomes" id="UP000248198"/>
    </source>
</evidence>
<dbReference type="Proteomes" id="UP000248198">
    <property type="component" value="Unassembled WGS sequence"/>
</dbReference>
<dbReference type="AlphaFoldDB" id="A0A318UHU3"/>
<organism evidence="1 2">
    <name type="scientific">Pedobacter nutrimenti</name>
    <dbReference type="NCBI Taxonomy" id="1241337"/>
    <lineage>
        <taxon>Bacteria</taxon>
        <taxon>Pseudomonadati</taxon>
        <taxon>Bacteroidota</taxon>
        <taxon>Sphingobacteriia</taxon>
        <taxon>Sphingobacteriales</taxon>
        <taxon>Sphingobacteriaceae</taxon>
        <taxon>Pedobacter</taxon>
    </lineage>
</organism>
<evidence type="ECO:0000313" key="1">
    <source>
        <dbReference type="EMBL" id="PYF74917.1"/>
    </source>
</evidence>
<protein>
    <submittedName>
        <fullName evidence="1">Uncharacterized protein</fullName>
    </submittedName>
</protein>
<dbReference type="RefSeq" id="WP_110829795.1">
    <property type="nucleotide sequence ID" value="NZ_QKLU01000003.1"/>
</dbReference>
<sequence length="88" mass="10048">MDQQNHQNASESGQISVPAAVIRSFFSDYHLGESQDLLWQLFKLAFSENWSSLSAMEKENLCTFYEQLDALLAAVYENIDENQGVKEK</sequence>
<comment type="caution">
    <text evidence="1">The sequence shown here is derived from an EMBL/GenBank/DDBJ whole genome shotgun (WGS) entry which is preliminary data.</text>
</comment>
<name>A0A318UHU3_9SPHI</name>
<proteinExistence type="predicted"/>
<reference evidence="1 2" key="1">
    <citation type="submission" date="2018-06" db="EMBL/GenBank/DDBJ databases">
        <title>Genomic Encyclopedia of Archaeal and Bacterial Type Strains, Phase II (KMG-II): from individual species to whole genera.</title>
        <authorList>
            <person name="Goeker M."/>
        </authorList>
    </citation>
    <scope>NUCLEOTIDE SEQUENCE [LARGE SCALE GENOMIC DNA]</scope>
    <source>
        <strain evidence="1 2">DSM 27372</strain>
    </source>
</reference>